<dbReference type="Proteomes" id="UP000037507">
    <property type="component" value="Unassembled WGS sequence"/>
</dbReference>
<dbReference type="InterPro" id="IPR021215">
    <property type="entry name" value="DUF2752"/>
</dbReference>
<keyword evidence="3" id="KW-1185">Reference proteome</keyword>
<dbReference type="EMBL" id="LFYT02000022">
    <property type="protein sequence ID" value="PVE41881.1"/>
    <property type="molecule type" value="Genomic_DNA"/>
</dbReference>
<dbReference type="RefSeq" id="WP_083451152.1">
    <property type="nucleotide sequence ID" value="NZ_LFYT02000022.1"/>
</dbReference>
<evidence type="ECO:0000313" key="2">
    <source>
        <dbReference type="EMBL" id="PVE41881.1"/>
    </source>
</evidence>
<evidence type="ECO:0000256" key="1">
    <source>
        <dbReference type="SAM" id="Phobius"/>
    </source>
</evidence>
<comment type="caution">
    <text evidence="2">The sequence shown here is derived from an EMBL/GenBank/DDBJ whole genome shotgun (WGS) entry which is preliminary data.</text>
</comment>
<feature type="transmembrane region" description="Helical" evidence="1">
    <location>
        <begin position="111"/>
        <end position="129"/>
    </location>
</feature>
<gene>
    <name evidence="2" type="ORF">H663_014885</name>
</gene>
<keyword evidence="1" id="KW-0472">Membrane</keyword>
<dbReference type="AlphaFoldDB" id="A0A2T7UB83"/>
<keyword evidence="1" id="KW-1133">Transmembrane helix</keyword>
<organism evidence="2 3">
    <name type="scientific">Limnohabitans planktonicus II-D5</name>
    <dbReference type="NCBI Taxonomy" id="1293045"/>
    <lineage>
        <taxon>Bacteria</taxon>
        <taxon>Pseudomonadati</taxon>
        <taxon>Pseudomonadota</taxon>
        <taxon>Betaproteobacteria</taxon>
        <taxon>Burkholderiales</taxon>
        <taxon>Comamonadaceae</taxon>
        <taxon>Limnohabitans</taxon>
    </lineage>
</organism>
<name>A0A2T7UB83_9BURK</name>
<keyword evidence="1" id="KW-0812">Transmembrane</keyword>
<feature type="transmembrane region" description="Helical" evidence="1">
    <location>
        <begin position="12"/>
        <end position="30"/>
    </location>
</feature>
<accession>A0A2T7UB83</accession>
<evidence type="ECO:0000313" key="3">
    <source>
        <dbReference type="Proteomes" id="UP000037507"/>
    </source>
</evidence>
<sequence length="130" mass="14243">MVLSTQERWFRCALWILLPVSAQALTAWGLQHDGLVPCLFKQFTDLPCLLCGGTHAVHHLLGLDFGSAFQANAAVSLIVTATGLAGVVMLIEALLGFRFLRKASLSKVRLWGIRASALILMVNWLIILMN</sequence>
<evidence type="ECO:0008006" key="4">
    <source>
        <dbReference type="Google" id="ProtNLM"/>
    </source>
</evidence>
<feature type="transmembrane region" description="Helical" evidence="1">
    <location>
        <begin position="73"/>
        <end position="99"/>
    </location>
</feature>
<dbReference type="Pfam" id="PF10825">
    <property type="entry name" value="DUF2752"/>
    <property type="match status" value="1"/>
</dbReference>
<protein>
    <recommendedName>
        <fullName evidence="4">DUF2752 domain-containing protein</fullName>
    </recommendedName>
</protein>
<proteinExistence type="predicted"/>
<reference evidence="2" key="1">
    <citation type="submission" date="2017-04" db="EMBL/GenBank/DDBJ databases">
        <title>Unexpected and diverse lifestyles within the genus Limnohabitans.</title>
        <authorList>
            <person name="Kasalicky V."/>
            <person name="Mehrshad M."/>
            <person name="Andrei S.-A."/>
            <person name="Salcher M."/>
            <person name="Kratochvilova H."/>
            <person name="Simek K."/>
            <person name="Ghai R."/>
        </authorList>
    </citation>
    <scope>NUCLEOTIDE SEQUENCE [LARGE SCALE GENOMIC DNA]</scope>
    <source>
        <strain evidence="2">II-D5</strain>
    </source>
</reference>